<name>A0ABS4AJL3_9PROT</name>
<proteinExistence type="predicted"/>
<dbReference type="Pfam" id="PF13628">
    <property type="entry name" value="DUF4142"/>
    <property type="match status" value="1"/>
</dbReference>
<evidence type="ECO:0000256" key="1">
    <source>
        <dbReference type="SAM" id="MobiDB-lite"/>
    </source>
</evidence>
<evidence type="ECO:0000313" key="3">
    <source>
        <dbReference type="EMBL" id="MBP0446680.1"/>
    </source>
</evidence>
<evidence type="ECO:0000259" key="2">
    <source>
        <dbReference type="Pfam" id="PF13628"/>
    </source>
</evidence>
<feature type="domain" description="DUF4142" evidence="2">
    <location>
        <begin position="85"/>
        <end position="188"/>
    </location>
</feature>
<reference evidence="3 4" key="1">
    <citation type="submission" date="2021-03" db="EMBL/GenBank/DDBJ databases">
        <authorList>
            <person name="So Y."/>
        </authorList>
    </citation>
    <scope>NUCLEOTIDE SEQUENCE [LARGE SCALE GENOMIC DNA]</scope>
    <source>
        <strain evidence="3 4">SSH11</strain>
    </source>
</reference>
<dbReference type="EMBL" id="JAGIZB010000019">
    <property type="protein sequence ID" value="MBP0446680.1"/>
    <property type="molecule type" value="Genomic_DNA"/>
</dbReference>
<dbReference type="Proteomes" id="UP000681594">
    <property type="component" value="Unassembled WGS sequence"/>
</dbReference>
<organism evidence="3 4">
    <name type="scientific">Pararoseomonas baculiformis</name>
    <dbReference type="NCBI Taxonomy" id="2820812"/>
    <lineage>
        <taxon>Bacteria</taxon>
        <taxon>Pseudomonadati</taxon>
        <taxon>Pseudomonadota</taxon>
        <taxon>Alphaproteobacteria</taxon>
        <taxon>Acetobacterales</taxon>
        <taxon>Acetobacteraceae</taxon>
        <taxon>Pararoseomonas</taxon>
    </lineage>
</organism>
<gene>
    <name evidence="3" type="ORF">J8J14_18040</name>
</gene>
<keyword evidence="4" id="KW-1185">Reference proteome</keyword>
<dbReference type="RefSeq" id="WP_209380944.1">
    <property type="nucleotide sequence ID" value="NZ_JAGIZB010000019.1"/>
</dbReference>
<feature type="compositionally biased region" description="Low complexity" evidence="1">
    <location>
        <begin position="49"/>
        <end position="77"/>
    </location>
</feature>
<accession>A0ABS4AJL3</accession>
<comment type="caution">
    <text evidence="3">The sequence shown here is derived from an EMBL/GenBank/DDBJ whole genome shotgun (WGS) entry which is preliminary data.</text>
</comment>
<evidence type="ECO:0000313" key="4">
    <source>
        <dbReference type="Proteomes" id="UP000681594"/>
    </source>
</evidence>
<dbReference type="InterPro" id="IPR025419">
    <property type="entry name" value="DUF4142"/>
</dbReference>
<protein>
    <submittedName>
        <fullName evidence="3">DUF4142 domain-containing protein</fullName>
    </submittedName>
</protein>
<sequence length="220" mass="23794">MAARNRFCAWPFSHRARSPQGAFSEIPDMLRRSFPLALAGAALVPAMAQAQSQPQGQGAGATRAPAAGATPQANTPPMNLAGMQPEQLAKMTHEAGAFSLATARMGMEKATNAEVKRFANFEAREQEAVAQAMKMAGHNFPEPQFGGQKYQTIQRLQSTSGEAFDQLFLEVQEQGHQELLNLTTAIVEGQAPTPDKITALLASDRIREHLIDIGTLRGRR</sequence>
<feature type="region of interest" description="Disordered" evidence="1">
    <location>
        <begin position="49"/>
        <end position="81"/>
    </location>
</feature>